<dbReference type="VEuPathDB" id="FungiDB:ASPZODRAFT_165960"/>
<feature type="compositionally biased region" description="Basic and acidic residues" evidence="1">
    <location>
        <begin position="208"/>
        <end position="221"/>
    </location>
</feature>
<protein>
    <submittedName>
        <fullName evidence="2">Uncharacterized protein</fullName>
    </submittedName>
</protein>
<dbReference type="RefSeq" id="XP_022582379.1">
    <property type="nucleotide sequence ID" value="XM_022726731.1"/>
</dbReference>
<dbReference type="EMBL" id="KV878340">
    <property type="protein sequence ID" value="OJJ47869.1"/>
    <property type="molecule type" value="Genomic_DNA"/>
</dbReference>
<feature type="compositionally biased region" description="Low complexity" evidence="1">
    <location>
        <begin position="222"/>
        <end position="245"/>
    </location>
</feature>
<feature type="region of interest" description="Disordered" evidence="1">
    <location>
        <begin position="148"/>
        <end position="258"/>
    </location>
</feature>
<proteinExistence type="predicted"/>
<feature type="compositionally biased region" description="Basic residues" evidence="1">
    <location>
        <begin position="1"/>
        <end position="10"/>
    </location>
</feature>
<dbReference type="STRING" id="1073090.A0A1L9SKY3"/>
<dbReference type="GeneID" id="34613195"/>
<feature type="compositionally biased region" description="Polar residues" evidence="1">
    <location>
        <begin position="248"/>
        <end position="258"/>
    </location>
</feature>
<feature type="region of interest" description="Disordered" evidence="1">
    <location>
        <begin position="1"/>
        <end position="21"/>
    </location>
</feature>
<evidence type="ECO:0000313" key="2">
    <source>
        <dbReference type="EMBL" id="OJJ47869.1"/>
    </source>
</evidence>
<accession>A0A1L9SKY3</accession>
<sequence length="453" mass="50421">MAGTRSKRTYHAIDSDSDGTDESYKKAYNVMRNALDEGALTLKSRDRTFTTFLDLKNDHHNEFMTRLREHVQLAYQWDDLEKDESERRRCATSFVRQYGNTYWGTEENRRKYLLPDSLKDRKALCTYPERKEEIILSLMLLLQKKANSQENASEKNGLSTPGGMKNPRSVSEAPFELRKSMDRKSKKRASDLLNDNRALSRAPSPELLGEHRGRQRTKEVRAFTTPPKSKTTASSASTATAAFATGRATPSRSLARQITSPESFGEDIFFDGKDAARAQTRDGINSSVPASPTSHGHSSGATITDTTVTGQYKNTSFLVSGAHQTGMAPVHVPFQAFVSSSAFLECMVEECGLTYWDPSMQLNNEISQCLNLNSAVVVDPPPTTSSISSPSSAFVIVASVKLDWSNFFIRVRPGKDQDWAAIMYELEKARKAQDATQTPPSQLKIHVTLHLSA</sequence>
<dbReference type="AlphaFoldDB" id="A0A1L9SKY3"/>
<evidence type="ECO:0000313" key="3">
    <source>
        <dbReference type="Proteomes" id="UP000184188"/>
    </source>
</evidence>
<reference evidence="3" key="1">
    <citation type="journal article" date="2017" name="Genome Biol.">
        <title>Comparative genomics reveals high biological diversity and specific adaptations in the industrially and medically important fungal genus Aspergillus.</title>
        <authorList>
            <person name="de Vries R.P."/>
            <person name="Riley R."/>
            <person name="Wiebenga A."/>
            <person name="Aguilar-Osorio G."/>
            <person name="Amillis S."/>
            <person name="Uchima C.A."/>
            <person name="Anderluh G."/>
            <person name="Asadollahi M."/>
            <person name="Askin M."/>
            <person name="Barry K."/>
            <person name="Battaglia E."/>
            <person name="Bayram O."/>
            <person name="Benocci T."/>
            <person name="Braus-Stromeyer S.A."/>
            <person name="Caldana C."/>
            <person name="Canovas D."/>
            <person name="Cerqueira G.C."/>
            <person name="Chen F."/>
            <person name="Chen W."/>
            <person name="Choi C."/>
            <person name="Clum A."/>
            <person name="Dos Santos R.A."/>
            <person name="Damasio A.R."/>
            <person name="Diallinas G."/>
            <person name="Emri T."/>
            <person name="Fekete E."/>
            <person name="Flipphi M."/>
            <person name="Freyberg S."/>
            <person name="Gallo A."/>
            <person name="Gournas C."/>
            <person name="Habgood R."/>
            <person name="Hainaut M."/>
            <person name="Harispe M.L."/>
            <person name="Henrissat B."/>
            <person name="Hilden K.S."/>
            <person name="Hope R."/>
            <person name="Hossain A."/>
            <person name="Karabika E."/>
            <person name="Karaffa L."/>
            <person name="Karanyi Z."/>
            <person name="Krasevec N."/>
            <person name="Kuo A."/>
            <person name="Kusch H."/>
            <person name="LaButti K."/>
            <person name="Lagendijk E.L."/>
            <person name="Lapidus A."/>
            <person name="Levasseur A."/>
            <person name="Lindquist E."/>
            <person name="Lipzen A."/>
            <person name="Logrieco A.F."/>
            <person name="MacCabe A."/>
            <person name="Maekelae M.R."/>
            <person name="Malavazi I."/>
            <person name="Melin P."/>
            <person name="Meyer V."/>
            <person name="Mielnichuk N."/>
            <person name="Miskei M."/>
            <person name="Molnar A.P."/>
            <person name="Mule G."/>
            <person name="Ngan C.Y."/>
            <person name="Orejas M."/>
            <person name="Orosz E."/>
            <person name="Ouedraogo J.P."/>
            <person name="Overkamp K.M."/>
            <person name="Park H.-S."/>
            <person name="Perrone G."/>
            <person name="Piumi F."/>
            <person name="Punt P.J."/>
            <person name="Ram A.F."/>
            <person name="Ramon A."/>
            <person name="Rauscher S."/>
            <person name="Record E."/>
            <person name="Riano-Pachon D.M."/>
            <person name="Robert V."/>
            <person name="Roehrig J."/>
            <person name="Ruller R."/>
            <person name="Salamov A."/>
            <person name="Salih N.S."/>
            <person name="Samson R.A."/>
            <person name="Sandor E."/>
            <person name="Sanguinetti M."/>
            <person name="Schuetze T."/>
            <person name="Sepcic K."/>
            <person name="Shelest E."/>
            <person name="Sherlock G."/>
            <person name="Sophianopoulou V."/>
            <person name="Squina F.M."/>
            <person name="Sun H."/>
            <person name="Susca A."/>
            <person name="Todd R.B."/>
            <person name="Tsang A."/>
            <person name="Unkles S.E."/>
            <person name="van de Wiele N."/>
            <person name="van Rossen-Uffink D."/>
            <person name="Oliveira J.V."/>
            <person name="Vesth T.C."/>
            <person name="Visser J."/>
            <person name="Yu J.-H."/>
            <person name="Zhou M."/>
            <person name="Andersen M.R."/>
            <person name="Archer D.B."/>
            <person name="Baker S.E."/>
            <person name="Benoit I."/>
            <person name="Brakhage A.A."/>
            <person name="Braus G.H."/>
            <person name="Fischer R."/>
            <person name="Frisvad J.C."/>
            <person name="Goldman G.H."/>
            <person name="Houbraken J."/>
            <person name="Oakley B."/>
            <person name="Pocsi I."/>
            <person name="Scazzocchio C."/>
            <person name="Seiboth B."/>
            <person name="vanKuyk P.A."/>
            <person name="Wortman J."/>
            <person name="Dyer P.S."/>
            <person name="Grigoriev I.V."/>
        </authorList>
    </citation>
    <scope>NUCLEOTIDE SEQUENCE [LARGE SCALE GENOMIC DNA]</scope>
    <source>
        <strain evidence="3">CBS 506.65</strain>
    </source>
</reference>
<dbReference type="Proteomes" id="UP000184188">
    <property type="component" value="Unassembled WGS sequence"/>
</dbReference>
<evidence type="ECO:0000256" key="1">
    <source>
        <dbReference type="SAM" id="MobiDB-lite"/>
    </source>
</evidence>
<name>A0A1L9SKY3_9EURO</name>
<feature type="compositionally biased region" description="Polar residues" evidence="1">
    <location>
        <begin position="148"/>
        <end position="159"/>
    </location>
</feature>
<keyword evidence="3" id="KW-1185">Reference proteome</keyword>
<feature type="region of interest" description="Disordered" evidence="1">
    <location>
        <begin position="279"/>
        <end position="301"/>
    </location>
</feature>
<dbReference type="OrthoDB" id="5425806at2759"/>
<organism evidence="2 3">
    <name type="scientific">Penicilliopsis zonata CBS 506.65</name>
    <dbReference type="NCBI Taxonomy" id="1073090"/>
    <lineage>
        <taxon>Eukaryota</taxon>
        <taxon>Fungi</taxon>
        <taxon>Dikarya</taxon>
        <taxon>Ascomycota</taxon>
        <taxon>Pezizomycotina</taxon>
        <taxon>Eurotiomycetes</taxon>
        <taxon>Eurotiomycetidae</taxon>
        <taxon>Eurotiales</taxon>
        <taxon>Aspergillaceae</taxon>
        <taxon>Penicilliopsis</taxon>
    </lineage>
</organism>
<feature type="compositionally biased region" description="Polar residues" evidence="1">
    <location>
        <begin position="282"/>
        <end position="301"/>
    </location>
</feature>
<gene>
    <name evidence="2" type="ORF">ASPZODRAFT_165960</name>
</gene>